<evidence type="ECO:0000313" key="3">
    <source>
        <dbReference type="Proteomes" id="UP000430670"/>
    </source>
</evidence>
<dbReference type="GO" id="GO:0006974">
    <property type="term" value="P:DNA damage response"/>
    <property type="evidence" value="ECO:0007669"/>
    <property type="project" value="TreeGrafter"/>
</dbReference>
<dbReference type="Gene3D" id="3.30.70.2970">
    <property type="entry name" value="Protein of unknown function (DUF541), domain 2"/>
    <property type="match status" value="1"/>
</dbReference>
<organism evidence="2 3">
    <name type="scientific">Heliobacterium mobile</name>
    <name type="common">Heliobacillus mobilis</name>
    <dbReference type="NCBI Taxonomy" id="28064"/>
    <lineage>
        <taxon>Bacteria</taxon>
        <taxon>Bacillati</taxon>
        <taxon>Bacillota</taxon>
        <taxon>Clostridia</taxon>
        <taxon>Eubacteriales</taxon>
        <taxon>Heliobacteriaceae</taxon>
        <taxon>Heliobacterium</taxon>
    </lineage>
</organism>
<keyword evidence="1" id="KW-0812">Transmembrane</keyword>
<dbReference type="InterPro" id="IPR007497">
    <property type="entry name" value="SIMPL/DUF541"/>
</dbReference>
<dbReference type="EMBL" id="WNKU01000002">
    <property type="protein sequence ID" value="MTV47911.1"/>
    <property type="molecule type" value="Genomic_DNA"/>
</dbReference>
<proteinExistence type="predicted"/>
<comment type="caution">
    <text evidence="2">The sequence shown here is derived from an EMBL/GenBank/DDBJ whole genome shotgun (WGS) entry which is preliminary data.</text>
</comment>
<dbReference type="InterPro" id="IPR052022">
    <property type="entry name" value="26kDa_periplasmic_antigen"/>
</dbReference>
<feature type="transmembrane region" description="Helical" evidence="1">
    <location>
        <begin position="12"/>
        <end position="34"/>
    </location>
</feature>
<dbReference type="Gene3D" id="3.30.110.170">
    <property type="entry name" value="Protein of unknown function (DUF541), domain 1"/>
    <property type="match status" value="1"/>
</dbReference>
<gene>
    <name evidence="2" type="ORF">GJ688_02800</name>
</gene>
<dbReference type="PANTHER" id="PTHR34387">
    <property type="entry name" value="SLR1258 PROTEIN"/>
    <property type="match status" value="1"/>
</dbReference>
<reference evidence="2 3" key="1">
    <citation type="submission" date="2019-11" db="EMBL/GenBank/DDBJ databases">
        <title>Whole-genome sequence of a the green, strictly anaerobic photosynthetic bacterium Heliobacillus mobilis DSM 6151.</title>
        <authorList>
            <person name="Kyndt J.A."/>
            <person name="Meyer T.E."/>
        </authorList>
    </citation>
    <scope>NUCLEOTIDE SEQUENCE [LARGE SCALE GENOMIC DNA]</scope>
    <source>
        <strain evidence="2 3">DSM 6151</strain>
    </source>
</reference>
<name>A0A6I3SGE9_HELMO</name>
<dbReference type="PANTHER" id="PTHR34387:SF2">
    <property type="entry name" value="SLR1258 PROTEIN"/>
    <property type="match status" value="1"/>
</dbReference>
<keyword evidence="3" id="KW-1185">Reference proteome</keyword>
<evidence type="ECO:0000313" key="2">
    <source>
        <dbReference type="EMBL" id="MTV47911.1"/>
    </source>
</evidence>
<evidence type="ECO:0000256" key="1">
    <source>
        <dbReference type="SAM" id="Phobius"/>
    </source>
</evidence>
<accession>A0A6I3SGE9</accession>
<dbReference type="Proteomes" id="UP000430670">
    <property type="component" value="Unassembled WGS sequence"/>
</dbReference>
<protein>
    <submittedName>
        <fullName evidence="2">DUF541 domain-containing protein</fullName>
    </submittedName>
</protein>
<dbReference type="Pfam" id="PF04402">
    <property type="entry name" value="SIMPL"/>
    <property type="match status" value="1"/>
</dbReference>
<sequence>MSRIGGLIVAKPFSTANKVVVVFLGVIVLTSFYLSTHRVPAPPLEQAVAIDPRDVHITVTGQSALTASEVRLILSVQQGGRTANDAQQAMNKSLDKLTTNLTDNGISQENIHIGDRQIQPQWSAPGSYRTPIIQGYIATTTVEVSGIVADEQNNILNVALANGATQLVKSVALPGTEAKKQAVKAALNDASEKAKVIAASMGRELGETVSIEQTEQGNTLQLMVQYRLKF</sequence>
<dbReference type="AlphaFoldDB" id="A0A6I3SGE9"/>
<keyword evidence="1" id="KW-1133">Transmembrane helix</keyword>
<keyword evidence="1" id="KW-0472">Membrane</keyword>